<keyword evidence="2" id="KW-1133">Transmembrane helix</keyword>
<evidence type="ECO:0000313" key="4">
    <source>
        <dbReference type="EMBL" id="PFX14114.1"/>
    </source>
</evidence>
<evidence type="ECO:0000256" key="1">
    <source>
        <dbReference type="ARBA" id="ARBA00044953"/>
    </source>
</evidence>
<protein>
    <submittedName>
        <fullName evidence="4">Protein FAM151A</fullName>
    </submittedName>
</protein>
<organism evidence="4 5">
    <name type="scientific">Stylophora pistillata</name>
    <name type="common">Smooth cauliflower coral</name>
    <dbReference type="NCBI Taxonomy" id="50429"/>
    <lineage>
        <taxon>Eukaryota</taxon>
        <taxon>Metazoa</taxon>
        <taxon>Cnidaria</taxon>
        <taxon>Anthozoa</taxon>
        <taxon>Hexacorallia</taxon>
        <taxon>Scleractinia</taxon>
        <taxon>Astrocoeniina</taxon>
        <taxon>Pocilloporidae</taxon>
        <taxon>Stylophora</taxon>
    </lineage>
</organism>
<keyword evidence="5" id="KW-1185">Reference proteome</keyword>
<sequence length="557" mass="61817">MTVSMKTSLHKRVRVKVTRTFDPLLHVVLERFNVFSQCRFLKMGMTTSVVVLLATHLGLIYLVVVSVPCKLIHHAQDDILKFFKVNDGIDVTWLHAVNSPELLEQGLSGDTMMLEADVLIRNNIADGTPVMAHPPAVDSNLTLQTFLEKTPTSPNKGIKLDFKTIQVVEPSLKMMKNVTLGQQVTNPIWLNADILPGPCYDKVCVPVDHERFLSLCKSYYPNATLSISWKTGENMTASKNYYNWSQVLPMGKLVSQIAQPITFPFRANLVQRSWDQLQWLLDLSETFTVTIWSSTTDKVDPLDLVALRNNVSRERIYYDLPPDQEKAFKDALKSSNDIFKKKEAFAWKASAVKDCQEVVVGQNSVMFSGEGGTVVSEKTLYKVSNGAFSEFMGNISFINLDEASNSGSVTIKLHVKDETGVAVLSGQIVSLLLHSNGDFQFSVAESNMKNGSVKSENGEFSFRISEHSNYAKMRTVKCEITAVDKDELSKATVSLDIKSEPVEGHALITTGILSDAILVRDVHFAVALPGLAGCSSLRCCFRIISLFMLAFSHSLLS</sequence>
<name>A0A2B4R6Y9_STYPI</name>
<dbReference type="OrthoDB" id="413402at2759"/>
<dbReference type="GO" id="GO:0005615">
    <property type="term" value="C:extracellular space"/>
    <property type="evidence" value="ECO:0007669"/>
    <property type="project" value="TreeGrafter"/>
</dbReference>
<feature type="domain" description="Menorin-like" evidence="3">
    <location>
        <begin position="87"/>
        <end position="324"/>
    </location>
</feature>
<comment type="caution">
    <text evidence="4">The sequence shown here is derived from an EMBL/GenBank/DDBJ whole genome shotgun (WGS) entry which is preliminary data.</text>
</comment>
<dbReference type="PANTHER" id="PTHR21184">
    <property type="entry name" value="MENORIN (DENDRITIC BRANCHING PROTEIN)"/>
    <property type="match status" value="1"/>
</dbReference>
<evidence type="ECO:0000256" key="2">
    <source>
        <dbReference type="SAM" id="Phobius"/>
    </source>
</evidence>
<feature type="transmembrane region" description="Helical" evidence="2">
    <location>
        <begin position="40"/>
        <end position="64"/>
    </location>
</feature>
<gene>
    <name evidence="4" type="primary">Fam151a</name>
    <name evidence="4" type="ORF">AWC38_SpisGene21756</name>
</gene>
<dbReference type="PANTHER" id="PTHR21184:SF6">
    <property type="entry name" value="CONSERVED PLASMA MEMBRANE PROTEIN"/>
    <property type="match status" value="1"/>
</dbReference>
<dbReference type="STRING" id="50429.A0A2B4R6Y9"/>
<dbReference type="InterPro" id="IPR019356">
    <property type="entry name" value="Menorin_dom"/>
</dbReference>
<keyword evidence="2" id="KW-0472">Membrane</keyword>
<dbReference type="EMBL" id="LSMT01000837">
    <property type="protein sequence ID" value="PFX14114.1"/>
    <property type="molecule type" value="Genomic_DNA"/>
</dbReference>
<accession>A0A2B4R6Y9</accession>
<dbReference type="AlphaFoldDB" id="A0A2B4R6Y9"/>
<keyword evidence="2" id="KW-0812">Transmembrane</keyword>
<proteinExistence type="inferred from homology"/>
<evidence type="ECO:0000259" key="3">
    <source>
        <dbReference type="Pfam" id="PF10223"/>
    </source>
</evidence>
<reference evidence="5" key="1">
    <citation type="journal article" date="2017" name="bioRxiv">
        <title>Comparative analysis of the genomes of Stylophora pistillata and Acropora digitifera provides evidence for extensive differences between species of corals.</title>
        <authorList>
            <person name="Voolstra C.R."/>
            <person name="Li Y."/>
            <person name="Liew Y.J."/>
            <person name="Baumgarten S."/>
            <person name="Zoccola D."/>
            <person name="Flot J.-F."/>
            <person name="Tambutte S."/>
            <person name="Allemand D."/>
            <person name="Aranda M."/>
        </authorList>
    </citation>
    <scope>NUCLEOTIDE SEQUENCE [LARGE SCALE GENOMIC DNA]</scope>
</reference>
<comment type="similarity">
    <text evidence="1">Belongs to the menorin family.</text>
</comment>
<dbReference type="Proteomes" id="UP000225706">
    <property type="component" value="Unassembled WGS sequence"/>
</dbReference>
<dbReference type="Pfam" id="PF10223">
    <property type="entry name" value="Menorin_N"/>
    <property type="match status" value="1"/>
</dbReference>
<evidence type="ECO:0000313" key="5">
    <source>
        <dbReference type="Proteomes" id="UP000225706"/>
    </source>
</evidence>